<proteinExistence type="predicted"/>
<evidence type="ECO:0000313" key="3">
    <source>
        <dbReference type="WBParaSite" id="SMRG1_92050.1"/>
    </source>
</evidence>
<protein>
    <recommendedName>
        <fullName evidence="1">Tubulin--tyrosine ligase-like protein 12 SET-like domain-containing protein</fullName>
    </recommendedName>
</protein>
<dbReference type="Pfam" id="PF03133">
    <property type="entry name" value="TTL"/>
    <property type="match status" value="1"/>
</dbReference>
<evidence type="ECO:0000313" key="2">
    <source>
        <dbReference type="Proteomes" id="UP000050790"/>
    </source>
</evidence>
<evidence type="ECO:0000259" key="1">
    <source>
        <dbReference type="Pfam" id="PF25556"/>
    </source>
</evidence>
<sequence length="661" mass="78223">MNGTTQPDFKEFIKLHDDQLRASGIPGHFWRRLHEKLLHEIYDANTSVMMQQIEYTNDDEGDDNEIGSEELTVNRDWDILVCSDQLLVSDSNNIFLVDHAWTFDVQSMKECLLQLPSLLERMASLMNINTLNQLNEDIASNICKNVWKYCRYYKLSTRENMSLLSQVPELQQIMWYVLDEVGSRIQHSDEPTARMVPFYYVPRNLCYSVFWPIKDLQKNDSITIDYVEHVKNPELRSYYLLPWEPEDYSNEPIEHTYIFTDEYFTSHRVQETLPICQMNEPIKREYFTVYTDWNQVKQYLTHSQFTFVDSPDKADIIWMYTHFKDFERLSIDNPNTYINQFPGEHVITVKDYLASLAASLAKETYLQQSNNLMHDNDNTDAKLSTNWYPVTFNLVYELPQFCAYFQSNYNKIISTNDERGINDKHNIWILKPWNLGRGVGIVITDNLDRIIKTCDVNPMIASRYITDPVLFYRNDLQANVKFDIRYVVLLRSVKPLILYTYKVFWLRFANKPFILDDFDSYDRHFTVMNYRSADNLKQIHCDEFVELFDKQYPDHKWSTIELKIHRLLVELFQAATKYPPPRGLTHNVQSRALYAVDILLEWRSNGYASSNPKDIYPVVCEVNFSPDCERACLYHSNFFNDIFSCLFLDQSSDLCNMHKLT</sequence>
<dbReference type="GO" id="GO:0005737">
    <property type="term" value="C:cytoplasm"/>
    <property type="evidence" value="ECO:0007669"/>
    <property type="project" value="TreeGrafter"/>
</dbReference>
<dbReference type="InterPro" id="IPR004344">
    <property type="entry name" value="TTL/TTLL_fam"/>
</dbReference>
<dbReference type="PANTHER" id="PTHR46088:SF1">
    <property type="entry name" value="TUBULIN--TYROSINE LIGASE-LIKE PROTEIN 12"/>
    <property type="match status" value="1"/>
</dbReference>
<organism evidence="2 3">
    <name type="scientific">Schistosoma margrebowiei</name>
    <dbReference type="NCBI Taxonomy" id="48269"/>
    <lineage>
        <taxon>Eukaryota</taxon>
        <taxon>Metazoa</taxon>
        <taxon>Spiralia</taxon>
        <taxon>Lophotrochozoa</taxon>
        <taxon>Platyhelminthes</taxon>
        <taxon>Trematoda</taxon>
        <taxon>Digenea</taxon>
        <taxon>Strigeidida</taxon>
        <taxon>Schistosomatoidea</taxon>
        <taxon>Schistosomatidae</taxon>
        <taxon>Schistosoma</taxon>
    </lineage>
</organism>
<accession>A0AA85ALE5</accession>
<name>A0AA85ALE5_9TREM</name>
<dbReference type="Proteomes" id="UP000050790">
    <property type="component" value="Unassembled WGS sequence"/>
</dbReference>
<dbReference type="WBParaSite" id="SMRG1_92050.3">
    <property type="protein sequence ID" value="SMRG1_92050.3"/>
    <property type="gene ID" value="SMRG1_92050"/>
</dbReference>
<dbReference type="WBParaSite" id="SMRG1_92050.1">
    <property type="protein sequence ID" value="SMRG1_92050.1"/>
    <property type="gene ID" value="SMRG1_92050"/>
</dbReference>
<dbReference type="InterPro" id="IPR057954">
    <property type="entry name" value="SET_TTL12"/>
</dbReference>
<dbReference type="Gene3D" id="3.30.470.20">
    <property type="entry name" value="ATP-grasp fold, B domain"/>
    <property type="match status" value="1"/>
</dbReference>
<dbReference type="Pfam" id="PF25556">
    <property type="entry name" value="SET_TTL"/>
    <property type="match status" value="1"/>
</dbReference>
<dbReference type="PROSITE" id="PS51221">
    <property type="entry name" value="TTL"/>
    <property type="match status" value="1"/>
</dbReference>
<dbReference type="AlphaFoldDB" id="A0AA85ALE5"/>
<dbReference type="PANTHER" id="PTHR46088">
    <property type="entry name" value="TUBULIN--TYROSINE LIGASE-LIKE PROTEIN 12"/>
    <property type="match status" value="1"/>
</dbReference>
<reference evidence="3 4" key="1">
    <citation type="submission" date="2023-11" db="UniProtKB">
        <authorList>
            <consortium name="WormBaseParasite"/>
        </authorList>
    </citation>
    <scope>IDENTIFICATION</scope>
</reference>
<feature type="domain" description="Tubulin--tyrosine ligase-like protein 12 SET-like" evidence="1">
    <location>
        <begin position="80"/>
        <end position="247"/>
    </location>
</feature>
<dbReference type="SUPFAM" id="SSF56059">
    <property type="entry name" value="Glutathione synthetase ATP-binding domain-like"/>
    <property type="match status" value="1"/>
</dbReference>
<dbReference type="InterPro" id="IPR027749">
    <property type="entry name" value="TTLL12"/>
</dbReference>
<evidence type="ECO:0000313" key="4">
    <source>
        <dbReference type="WBParaSite" id="SMRG1_92050.3"/>
    </source>
</evidence>